<dbReference type="SUPFAM" id="SSF48264">
    <property type="entry name" value="Cytochrome P450"/>
    <property type="match status" value="1"/>
</dbReference>
<evidence type="ECO:0000313" key="6">
    <source>
        <dbReference type="Proteomes" id="UP001275084"/>
    </source>
</evidence>
<protein>
    <recommendedName>
        <fullName evidence="7">Cytochrome P450</fullName>
    </recommendedName>
</protein>
<dbReference type="EMBL" id="JAUIQD010000003">
    <property type="protein sequence ID" value="KAK3356661.1"/>
    <property type="molecule type" value="Genomic_DNA"/>
</dbReference>
<keyword evidence="3" id="KW-0349">Heme</keyword>
<reference evidence="5" key="2">
    <citation type="submission" date="2023-06" db="EMBL/GenBank/DDBJ databases">
        <authorList>
            <consortium name="Lawrence Berkeley National Laboratory"/>
            <person name="Haridas S."/>
            <person name="Hensen N."/>
            <person name="Bonometti L."/>
            <person name="Westerberg I."/>
            <person name="Brannstrom I.O."/>
            <person name="Guillou S."/>
            <person name="Cros-Aarteil S."/>
            <person name="Calhoun S."/>
            <person name="Kuo A."/>
            <person name="Mondo S."/>
            <person name="Pangilinan J."/>
            <person name="Riley R."/>
            <person name="Labutti K."/>
            <person name="Andreopoulos B."/>
            <person name="Lipzen A."/>
            <person name="Chen C."/>
            <person name="Yanf M."/>
            <person name="Daum C."/>
            <person name="Ng V."/>
            <person name="Clum A."/>
            <person name="Steindorff A."/>
            <person name="Ohm R."/>
            <person name="Martin F."/>
            <person name="Silar P."/>
            <person name="Natvig D."/>
            <person name="Lalanne C."/>
            <person name="Gautier V."/>
            <person name="Ament-Velasquez S.L."/>
            <person name="Kruys A."/>
            <person name="Hutchinson M.I."/>
            <person name="Powell A.J."/>
            <person name="Barry K."/>
            <person name="Miller A.N."/>
            <person name="Grigoriev I.V."/>
            <person name="Debuchy R."/>
            <person name="Gladieux P."/>
            <person name="Thoren M.H."/>
            <person name="Johannesson H."/>
        </authorList>
    </citation>
    <scope>NUCLEOTIDE SEQUENCE</scope>
    <source>
        <strain evidence="5">CBS 955.72</strain>
    </source>
</reference>
<keyword evidence="6" id="KW-1185">Reference proteome</keyword>
<proteinExistence type="inferred from homology"/>
<keyword evidence="2 3" id="KW-0408">Iron</keyword>
<feature type="non-terminal residue" evidence="5">
    <location>
        <position position="53"/>
    </location>
</feature>
<dbReference type="GO" id="GO:0020037">
    <property type="term" value="F:heme binding"/>
    <property type="evidence" value="ECO:0007669"/>
    <property type="project" value="InterPro"/>
</dbReference>
<evidence type="ECO:0000256" key="1">
    <source>
        <dbReference type="ARBA" id="ARBA00022723"/>
    </source>
</evidence>
<name>A0AAJ0HKN0_9PEZI</name>
<dbReference type="InterPro" id="IPR017972">
    <property type="entry name" value="Cyt_P450_CS"/>
</dbReference>
<evidence type="ECO:0008006" key="7">
    <source>
        <dbReference type="Google" id="ProtNLM"/>
    </source>
</evidence>
<dbReference type="GO" id="GO:0005506">
    <property type="term" value="F:iron ion binding"/>
    <property type="evidence" value="ECO:0007669"/>
    <property type="project" value="InterPro"/>
</dbReference>
<dbReference type="Gene3D" id="1.10.630.10">
    <property type="entry name" value="Cytochrome P450"/>
    <property type="match status" value="1"/>
</dbReference>
<evidence type="ECO:0000256" key="3">
    <source>
        <dbReference type="RuleBase" id="RU000461"/>
    </source>
</evidence>
<dbReference type="PROSITE" id="PS00086">
    <property type="entry name" value="CYTOCHROME_P450"/>
    <property type="match status" value="1"/>
</dbReference>
<dbReference type="AlphaFoldDB" id="A0AAJ0HKN0"/>
<dbReference type="InterPro" id="IPR001128">
    <property type="entry name" value="Cyt_P450"/>
</dbReference>
<reference evidence="5" key="1">
    <citation type="journal article" date="2023" name="Mol. Phylogenet. Evol.">
        <title>Genome-scale phylogeny and comparative genomics of the fungal order Sordariales.</title>
        <authorList>
            <person name="Hensen N."/>
            <person name="Bonometti L."/>
            <person name="Westerberg I."/>
            <person name="Brannstrom I.O."/>
            <person name="Guillou S."/>
            <person name="Cros-Aarteil S."/>
            <person name="Calhoun S."/>
            <person name="Haridas S."/>
            <person name="Kuo A."/>
            <person name="Mondo S."/>
            <person name="Pangilinan J."/>
            <person name="Riley R."/>
            <person name="LaButti K."/>
            <person name="Andreopoulos B."/>
            <person name="Lipzen A."/>
            <person name="Chen C."/>
            <person name="Yan M."/>
            <person name="Daum C."/>
            <person name="Ng V."/>
            <person name="Clum A."/>
            <person name="Steindorff A."/>
            <person name="Ohm R.A."/>
            <person name="Martin F."/>
            <person name="Silar P."/>
            <person name="Natvig D.O."/>
            <person name="Lalanne C."/>
            <person name="Gautier V."/>
            <person name="Ament-Velasquez S.L."/>
            <person name="Kruys A."/>
            <person name="Hutchinson M.I."/>
            <person name="Powell A.J."/>
            <person name="Barry K."/>
            <person name="Miller A.N."/>
            <person name="Grigoriev I.V."/>
            <person name="Debuchy R."/>
            <person name="Gladieux P."/>
            <person name="Hiltunen Thoren M."/>
            <person name="Johannesson H."/>
        </authorList>
    </citation>
    <scope>NUCLEOTIDE SEQUENCE</scope>
    <source>
        <strain evidence="5">CBS 955.72</strain>
    </source>
</reference>
<evidence type="ECO:0000256" key="4">
    <source>
        <dbReference type="SAM" id="MobiDB-lite"/>
    </source>
</evidence>
<organism evidence="5 6">
    <name type="scientific">Lasiosphaeria hispida</name>
    <dbReference type="NCBI Taxonomy" id="260671"/>
    <lineage>
        <taxon>Eukaryota</taxon>
        <taxon>Fungi</taxon>
        <taxon>Dikarya</taxon>
        <taxon>Ascomycota</taxon>
        <taxon>Pezizomycotina</taxon>
        <taxon>Sordariomycetes</taxon>
        <taxon>Sordariomycetidae</taxon>
        <taxon>Sordariales</taxon>
        <taxon>Lasiosphaeriaceae</taxon>
        <taxon>Lasiosphaeria</taxon>
    </lineage>
</organism>
<gene>
    <name evidence="5" type="ORF">B0T25DRAFT_537146</name>
</gene>
<comment type="caution">
    <text evidence="5">The sequence shown here is derived from an EMBL/GenBank/DDBJ whole genome shotgun (WGS) entry which is preliminary data.</text>
</comment>
<comment type="similarity">
    <text evidence="3">Belongs to the cytochrome P450 family.</text>
</comment>
<evidence type="ECO:0000313" key="5">
    <source>
        <dbReference type="EMBL" id="KAK3356661.1"/>
    </source>
</evidence>
<dbReference type="GO" id="GO:0016705">
    <property type="term" value="F:oxidoreductase activity, acting on paired donors, with incorporation or reduction of molecular oxygen"/>
    <property type="evidence" value="ECO:0007669"/>
    <property type="project" value="InterPro"/>
</dbReference>
<evidence type="ECO:0000256" key="2">
    <source>
        <dbReference type="ARBA" id="ARBA00023004"/>
    </source>
</evidence>
<feature type="region of interest" description="Disordered" evidence="4">
    <location>
        <begin position="1"/>
        <end position="22"/>
    </location>
</feature>
<keyword evidence="3" id="KW-0560">Oxidoreductase</keyword>
<feature type="compositionally biased region" description="Polar residues" evidence="4">
    <location>
        <begin position="11"/>
        <end position="22"/>
    </location>
</feature>
<dbReference type="GO" id="GO:0004497">
    <property type="term" value="F:monooxygenase activity"/>
    <property type="evidence" value="ECO:0007669"/>
    <property type="project" value="UniProtKB-KW"/>
</dbReference>
<keyword evidence="1 3" id="KW-0479">Metal-binding</keyword>
<accession>A0AAJ0HKN0</accession>
<keyword evidence="3" id="KW-0503">Monooxygenase</keyword>
<dbReference type="Pfam" id="PF00067">
    <property type="entry name" value="p450"/>
    <property type="match status" value="1"/>
</dbReference>
<dbReference type="Proteomes" id="UP001275084">
    <property type="component" value="Unassembled WGS sequence"/>
</dbReference>
<dbReference type="InterPro" id="IPR036396">
    <property type="entry name" value="Cyt_P450_sf"/>
</dbReference>
<sequence>MVGHSPEAQKTRTSSATFGTGSRTCLGQFIARHVLRKTLASLVSNFDISLWDV</sequence>